<protein>
    <submittedName>
        <fullName evidence="1">Uncharacterized protein</fullName>
    </submittedName>
</protein>
<reference evidence="1" key="1">
    <citation type="submission" date="2007-11" db="EMBL/GenBank/DDBJ databases">
        <authorList>
            <person name="Fulton L."/>
            <person name="Clifton S."/>
            <person name="Fulton B."/>
            <person name="Xu J."/>
            <person name="Minx P."/>
            <person name="Pepin K.H."/>
            <person name="Johnson M."/>
            <person name="Thiruvilangam P."/>
            <person name="Bhonagiri V."/>
            <person name="Nash W.E."/>
            <person name="Mardis E.R."/>
            <person name="Wilson R.K."/>
        </authorList>
    </citation>
    <scope>NUCLEOTIDE SEQUENCE [LARGE SCALE GENOMIC DNA]</scope>
    <source>
        <strain evidence="1">DSM 17241</strain>
    </source>
</reference>
<dbReference type="EMBL" id="ABGD02000013">
    <property type="protein sequence ID" value="EDS11536.1"/>
    <property type="molecule type" value="Genomic_DNA"/>
</dbReference>
<keyword evidence="2" id="KW-1185">Reference proteome</keyword>
<sequence length="41" mass="4700">MYPHGFCADNCILLAYILGYDKNMINIFSPAVNLTTEIYKK</sequence>
<dbReference type="AlphaFoldDB" id="B0PAE3"/>
<reference evidence="1" key="2">
    <citation type="submission" date="2013-09" db="EMBL/GenBank/DDBJ databases">
        <title>Draft genome sequence of Anaerotruncus colihominis(DSM 17241).</title>
        <authorList>
            <person name="Sudarsanam P."/>
            <person name="Ley R."/>
            <person name="Guruge J."/>
            <person name="Turnbaugh P.J."/>
            <person name="Mahowald M."/>
            <person name="Liep D."/>
            <person name="Gordon J."/>
        </authorList>
    </citation>
    <scope>NUCLEOTIDE SEQUENCE</scope>
    <source>
        <strain evidence="1">DSM 17241</strain>
    </source>
</reference>
<proteinExistence type="predicted"/>
<evidence type="ECO:0000313" key="1">
    <source>
        <dbReference type="EMBL" id="EDS11536.1"/>
    </source>
</evidence>
<name>B0PAE3_9FIRM</name>
<accession>B0PAE3</accession>
<dbReference type="HOGENOM" id="CLU_3264813_0_0_9"/>
<dbReference type="Proteomes" id="UP000003803">
    <property type="component" value="Unassembled WGS sequence"/>
</dbReference>
<gene>
    <name evidence="1" type="ORF">ANACOL_01742</name>
</gene>
<evidence type="ECO:0000313" key="2">
    <source>
        <dbReference type="Proteomes" id="UP000003803"/>
    </source>
</evidence>
<comment type="caution">
    <text evidence="1">The sequence shown here is derived from an EMBL/GenBank/DDBJ whole genome shotgun (WGS) entry which is preliminary data.</text>
</comment>
<organism evidence="1 2">
    <name type="scientific">Anaerotruncus colihominis DSM 17241</name>
    <dbReference type="NCBI Taxonomy" id="445972"/>
    <lineage>
        <taxon>Bacteria</taxon>
        <taxon>Bacillati</taxon>
        <taxon>Bacillota</taxon>
        <taxon>Clostridia</taxon>
        <taxon>Eubacteriales</taxon>
        <taxon>Oscillospiraceae</taxon>
        <taxon>Anaerotruncus</taxon>
    </lineage>
</organism>